<proteinExistence type="predicted"/>
<protein>
    <submittedName>
        <fullName evidence="2">Uncharacterized protein</fullName>
    </submittedName>
</protein>
<dbReference type="OMA" id="NTHGGEY"/>
<evidence type="ECO:0000313" key="2">
    <source>
        <dbReference type="EMBL" id="OJT08917.1"/>
    </source>
</evidence>
<sequence>MAAAAASDVSEFNAHHGQYVQPPGEADLGPVEYLTGYIESLLARILYLQSELARREEREEQLQELLHASELINEEYKMLYLRTRQVALDVADEADVLRHGCLCRGGAHGLLEI</sequence>
<keyword evidence="1" id="KW-0175">Coiled coil</keyword>
<feature type="coiled-coil region" evidence="1">
    <location>
        <begin position="48"/>
        <end position="75"/>
    </location>
</feature>
<dbReference type="EMBL" id="MNAD01000995">
    <property type="protein sequence ID" value="OJT08917.1"/>
    <property type="molecule type" value="Genomic_DNA"/>
</dbReference>
<name>A0A1M2VMV0_TRAPU</name>
<dbReference type="OrthoDB" id="10358091at2759"/>
<dbReference type="AlphaFoldDB" id="A0A1M2VMV0"/>
<accession>A0A1M2VMV0</accession>
<organism evidence="2 3">
    <name type="scientific">Trametes pubescens</name>
    <name type="common">White-rot fungus</name>
    <dbReference type="NCBI Taxonomy" id="154538"/>
    <lineage>
        <taxon>Eukaryota</taxon>
        <taxon>Fungi</taxon>
        <taxon>Dikarya</taxon>
        <taxon>Basidiomycota</taxon>
        <taxon>Agaricomycotina</taxon>
        <taxon>Agaricomycetes</taxon>
        <taxon>Polyporales</taxon>
        <taxon>Polyporaceae</taxon>
        <taxon>Trametes</taxon>
    </lineage>
</organism>
<dbReference type="Proteomes" id="UP000184267">
    <property type="component" value="Unassembled WGS sequence"/>
</dbReference>
<gene>
    <name evidence="2" type="ORF">TRAPUB_182</name>
</gene>
<evidence type="ECO:0000313" key="3">
    <source>
        <dbReference type="Proteomes" id="UP000184267"/>
    </source>
</evidence>
<reference evidence="2 3" key="1">
    <citation type="submission" date="2016-10" db="EMBL/GenBank/DDBJ databases">
        <title>Genome sequence of the basidiomycete white-rot fungus Trametes pubescens.</title>
        <authorList>
            <person name="Makela M.R."/>
            <person name="Granchi Z."/>
            <person name="Peng M."/>
            <person name="De Vries R.P."/>
            <person name="Grigoriev I."/>
            <person name="Riley R."/>
            <person name="Hilden K."/>
        </authorList>
    </citation>
    <scope>NUCLEOTIDE SEQUENCE [LARGE SCALE GENOMIC DNA]</scope>
    <source>
        <strain evidence="2 3">FBCC735</strain>
    </source>
</reference>
<evidence type="ECO:0000256" key="1">
    <source>
        <dbReference type="SAM" id="Coils"/>
    </source>
</evidence>
<comment type="caution">
    <text evidence="2">The sequence shown here is derived from an EMBL/GenBank/DDBJ whole genome shotgun (WGS) entry which is preliminary data.</text>
</comment>
<keyword evidence="3" id="KW-1185">Reference proteome</keyword>